<dbReference type="RefSeq" id="XP_015702636.1">
    <property type="nucleotide sequence ID" value="XM_015847724.1"/>
</dbReference>
<protein>
    <submittedName>
        <fullName evidence="1">Uncharacterized protein</fullName>
    </submittedName>
</protein>
<sequence length="78" mass="8946">MILEKSDESNNIYEDLIDKMSENMIDSSDQVSGVSEETLMRLEIVKLQQEVKMMRASKETLIINANSNKMSEDLANYL</sequence>
<reference evidence="1 2" key="1">
    <citation type="journal article" date="2011" name="PLoS Genet.">
        <title>Comparative genomic analysis of human fungal pathogens causing paracoccidioidomycosis.</title>
        <authorList>
            <person name="Desjardins C.A."/>
            <person name="Champion M.D."/>
            <person name="Holder J.W."/>
            <person name="Muszewska A."/>
            <person name="Goldberg J."/>
            <person name="Bailao A.M."/>
            <person name="Brigido M.M."/>
            <person name="Ferreira M.E."/>
            <person name="Garcia A.M."/>
            <person name="Grynberg M."/>
            <person name="Gujja S."/>
            <person name="Heiman D.I."/>
            <person name="Henn M.R."/>
            <person name="Kodira C.D."/>
            <person name="Leon-Narvaez H."/>
            <person name="Longo L.V."/>
            <person name="Ma L.J."/>
            <person name="Malavazi I."/>
            <person name="Matsuo A.L."/>
            <person name="Morais F.V."/>
            <person name="Pereira M."/>
            <person name="Rodriguez-Brito S."/>
            <person name="Sakthikumar S."/>
            <person name="Salem-Izacc S.M."/>
            <person name="Sykes S.M."/>
            <person name="Teixeira M.M."/>
            <person name="Vallejo M.C."/>
            <person name="Walter M.E."/>
            <person name="Yandava C."/>
            <person name="Young S."/>
            <person name="Zeng Q."/>
            <person name="Zucker J."/>
            <person name="Felipe M.S."/>
            <person name="Goldman G.H."/>
            <person name="Haas B.J."/>
            <person name="McEwen J.G."/>
            <person name="Nino-Vega G."/>
            <person name="Puccia R."/>
            <person name="San-Blas G."/>
            <person name="Soares C.M."/>
            <person name="Birren B.W."/>
            <person name="Cuomo C.A."/>
        </authorList>
    </citation>
    <scope>NUCLEOTIDE SEQUENCE [LARGE SCALE GENOMIC DNA]</scope>
    <source>
        <strain evidence="2">ATCC MYA-826 / Pb01</strain>
    </source>
</reference>
<name>A0A0A2V4L2_PARBA</name>
<evidence type="ECO:0000313" key="1">
    <source>
        <dbReference type="EMBL" id="KGQ01080.1"/>
    </source>
</evidence>
<dbReference type="HOGENOM" id="CLU_193176_0_0_1"/>
<gene>
    <name evidence="1" type="ORF">PAAG_12205</name>
</gene>
<dbReference type="VEuPathDB" id="FungiDB:PAAG_12205"/>
<dbReference type="KEGG" id="pbl:PAAG_12205"/>
<evidence type="ECO:0000313" key="2">
    <source>
        <dbReference type="Proteomes" id="UP000002059"/>
    </source>
</evidence>
<dbReference type="AlphaFoldDB" id="A0A0A2V4L2"/>
<dbReference type="GeneID" id="26970937"/>
<dbReference type="OrthoDB" id="4190273at2759"/>
<keyword evidence="2" id="KW-1185">Reference proteome</keyword>
<organism evidence="1 2">
    <name type="scientific">Paracoccidioides lutzii (strain ATCC MYA-826 / Pb01)</name>
    <name type="common">Paracoccidioides brasiliensis</name>
    <dbReference type="NCBI Taxonomy" id="502779"/>
    <lineage>
        <taxon>Eukaryota</taxon>
        <taxon>Fungi</taxon>
        <taxon>Dikarya</taxon>
        <taxon>Ascomycota</taxon>
        <taxon>Pezizomycotina</taxon>
        <taxon>Eurotiomycetes</taxon>
        <taxon>Eurotiomycetidae</taxon>
        <taxon>Onygenales</taxon>
        <taxon>Ajellomycetaceae</taxon>
        <taxon>Paracoccidioides</taxon>
    </lineage>
</organism>
<accession>A0A0A2V4L2</accession>
<dbReference type="EMBL" id="KN294009">
    <property type="protein sequence ID" value="KGQ01080.1"/>
    <property type="molecule type" value="Genomic_DNA"/>
</dbReference>
<proteinExistence type="predicted"/>
<dbReference type="Proteomes" id="UP000002059">
    <property type="component" value="Partially assembled WGS sequence"/>
</dbReference>
<dbReference type="OMA" id="KMMRASK"/>